<evidence type="ECO:0000313" key="2">
    <source>
        <dbReference type="EMBL" id="BCG25268.1"/>
    </source>
</evidence>
<dbReference type="PANTHER" id="PTHR34385">
    <property type="entry name" value="D-ALANYL-D-ALANINE CARBOXYPEPTIDASE"/>
    <property type="match status" value="1"/>
</dbReference>
<dbReference type="KEGG" id="ptw:TUM18999_34590"/>
<dbReference type="EMBL" id="AP023189">
    <property type="protein sequence ID" value="BCG25268.1"/>
    <property type="molecule type" value="Genomic_DNA"/>
</dbReference>
<dbReference type="GO" id="GO:0006508">
    <property type="term" value="P:proteolysis"/>
    <property type="evidence" value="ECO:0007669"/>
    <property type="project" value="InterPro"/>
</dbReference>
<evidence type="ECO:0000313" key="4">
    <source>
        <dbReference type="Proteomes" id="UP000509383"/>
    </source>
</evidence>
<evidence type="ECO:0000313" key="3">
    <source>
        <dbReference type="EMBL" id="GJN56250.1"/>
    </source>
</evidence>
<feature type="domain" description="D-alanyl-D-alanine carboxypeptidase-like core" evidence="1">
    <location>
        <begin position="47"/>
        <end position="171"/>
    </location>
</feature>
<evidence type="ECO:0000313" key="5">
    <source>
        <dbReference type="Proteomes" id="UP001054892"/>
    </source>
</evidence>
<dbReference type="InterPro" id="IPR003709">
    <property type="entry name" value="VanY-like_core_dom"/>
</dbReference>
<dbReference type="GO" id="GO:0008233">
    <property type="term" value="F:peptidase activity"/>
    <property type="evidence" value="ECO:0007669"/>
    <property type="project" value="InterPro"/>
</dbReference>
<dbReference type="CDD" id="cd14852">
    <property type="entry name" value="LD-carboxypeptidase"/>
    <property type="match status" value="1"/>
</dbReference>
<dbReference type="EMBL" id="BQKM01000029">
    <property type="protein sequence ID" value="GJN56250.1"/>
    <property type="molecule type" value="Genomic_DNA"/>
</dbReference>
<organism evidence="2 4">
    <name type="scientific">Pseudomonas tohonis</name>
    <dbReference type="NCBI Taxonomy" id="2725477"/>
    <lineage>
        <taxon>Bacteria</taxon>
        <taxon>Pseudomonadati</taxon>
        <taxon>Pseudomonadota</taxon>
        <taxon>Gammaproteobacteria</taxon>
        <taxon>Pseudomonadales</taxon>
        <taxon>Pseudomonadaceae</taxon>
        <taxon>Pseudomonas</taxon>
    </lineage>
</organism>
<proteinExistence type="predicted"/>
<name>A0A6J4E767_9PSED</name>
<dbReference type="PANTHER" id="PTHR34385:SF1">
    <property type="entry name" value="PEPTIDOGLYCAN L-ALANYL-D-GLUTAMATE ENDOPEPTIDASE CWLK"/>
    <property type="match status" value="1"/>
</dbReference>
<dbReference type="AlphaFoldDB" id="A0A6J4E767"/>
<protein>
    <submittedName>
        <fullName evidence="2">Peptidase</fullName>
    </submittedName>
</protein>
<dbReference type="InterPro" id="IPR058193">
    <property type="entry name" value="VanY/YodJ_core_dom"/>
</dbReference>
<evidence type="ECO:0000259" key="1">
    <source>
        <dbReference type="Pfam" id="PF02557"/>
    </source>
</evidence>
<dbReference type="InterPro" id="IPR009045">
    <property type="entry name" value="Zn_M74/Hedgehog-like"/>
</dbReference>
<dbReference type="Proteomes" id="UP000509383">
    <property type="component" value="Chromosome"/>
</dbReference>
<dbReference type="Pfam" id="PF02557">
    <property type="entry name" value="VanY"/>
    <property type="match status" value="1"/>
</dbReference>
<dbReference type="InterPro" id="IPR052179">
    <property type="entry name" value="DD-CPase-like"/>
</dbReference>
<dbReference type="Proteomes" id="UP001054892">
    <property type="component" value="Unassembled WGS sequence"/>
</dbReference>
<dbReference type="RefSeq" id="WP_173179560.1">
    <property type="nucleotide sequence ID" value="NZ_AP023189.1"/>
</dbReference>
<keyword evidence="5" id="KW-1185">Reference proteome</keyword>
<accession>A0A6J4E767</accession>
<dbReference type="SUPFAM" id="SSF55166">
    <property type="entry name" value="Hedgehog/DD-peptidase"/>
    <property type="match status" value="1"/>
</dbReference>
<dbReference type="Gene3D" id="3.30.1380.10">
    <property type="match status" value="1"/>
</dbReference>
<sequence length="185" mass="20326">MAYSAAALSMLDRLGIPVALVVAKRLMEFTEATTLEVVEVGAGGRTHRLVPPAAQAWSRLRARAGAEGVELHIVSAFRSVDYQVSIIEKKLKAGQSIEQILAVSAPPFFSEHHTGLAVDVGTPGCMTLQREFEDTPAFAWLSAHAASFGFQLSYPRDNPNGYDYEPWHWRFSLQDRPTIRTSTAP</sequence>
<gene>
    <name evidence="2" type="ORF">TUM18999_34590</name>
    <name evidence="3" type="ORF">TUM20286_60020</name>
</gene>
<reference evidence="2 4" key="1">
    <citation type="submission" date="2020-05" db="EMBL/GenBank/DDBJ databases">
        <title>Characterization of novel class B3 metallo-beta-lactamase from novel Pseudomonas species.</title>
        <authorList>
            <person name="Yamada K."/>
            <person name="Aoki K."/>
            <person name="Ishii Y."/>
        </authorList>
    </citation>
    <scope>NUCLEOTIDE SEQUENCE [LARGE SCALE GENOMIC DNA]</scope>
    <source>
        <strain evidence="2 4">TUM18999</strain>
        <strain evidence="3 5">TUM20286</strain>
    </source>
</reference>